<protein>
    <recommendedName>
        <fullName evidence="4">ABC transporter</fullName>
    </recommendedName>
</protein>
<evidence type="ECO:0008006" key="4">
    <source>
        <dbReference type="Google" id="ProtNLM"/>
    </source>
</evidence>
<reference evidence="2 3" key="1">
    <citation type="submission" date="2017-11" db="EMBL/GenBank/DDBJ databases">
        <title>Genomic Encyclopedia of Archaeal and Bacterial Type Strains, Phase II (KMG-II): From Individual Species to Whole Genera.</title>
        <authorList>
            <person name="Goeker M."/>
        </authorList>
    </citation>
    <scope>NUCLEOTIDE SEQUENCE [LARGE SCALE GENOMIC DNA]</scope>
    <source>
        <strain evidence="2 3">DSM 27393</strain>
    </source>
</reference>
<sequence>MKRLTPALLALAAVTLTSACATTTPAPADTPSAGHGYIPGAEEMPEPQLRVITVDDDGSTASIDLLTGDEVDVADLGAPGDIVTDGRFVFATTDAGVEVLDSGVWTRPHGDHSHYYRADSRRVGVVKGDGAARVASDRRTVVIAFDDEAVVLEAAALADGGLGDPRRVDLDPGAVAAPFGDHLVVGESDAVRVQDADGAVVAEAPCAAPAGSFPTRAGLVIGCAEGALLVTEGETAPVVEPVPYPAPVVDADRARDFAARADRPSVAAPAGITGVWLLDARERAWMRIPTEAPVIAASAVGDDDETVLAVDATGRLLVLDGLGGTLLAATEPLVAESVADPALAAGVTLEVDAQRAYLNDPAGGRVLEIDYRDGGRVAREFRMPHTPLFLAEVGR</sequence>
<comment type="caution">
    <text evidence="2">The sequence shown here is derived from an EMBL/GenBank/DDBJ whole genome shotgun (WGS) entry which is preliminary data.</text>
</comment>
<organism evidence="2 3">
    <name type="scientific">Diaminobutyricimonas aerilata</name>
    <dbReference type="NCBI Taxonomy" id="1162967"/>
    <lineage>
        <taxon>Bacteria</taxon>
        <taxon>Bacillati</taxon>
        <taxon>Actinomycetota</taxon>
        <taxon>Actinomycetes</taxon>
        <taxon>Micrococcales</taxon>
        <taxon>Microbacteriaceae</taxon>
        <taxon>Diaminobutyricimonas</taxon>
    </lineage>
</organism>
<accession>A0A2M9CF74</accession>
<dbReference type="SUPFAM" id="SSF50998">
    <property type="entry name" value="Quinoprotein alcohol dehydrogenase-like"/>
    <property type="match status" value="1"/>
</dbReference>
<feature type="signal peptide" evidence="1">
    <location>
        <begin position="1"/>
        <end position="21"/>
    </location>
</feature>
<gene>
    <name evidence="2" type="ORF">CLV46_0075</name>
</gene>
<dbReference type="Proteomes" id="UP000228758">
    <property type="component" value="Unassembled WGS sequence"/>
</dbReference>
<dbReference type="EMBL" id="PGFF01000001">
    <property type="protein sequence ID" value="PJJ70553.1"/>
    <property type="molecule type" value="Genomic_DNA"/>
</dbReference>
<evidence type="ECO:0000313" key="2">
    <source>
        <dbReference type="EMBL" id="PJJ70553.1"/>
    </source>
</evidence>
<name>A0A2M9CF74_9MICO</name>
<keyword evidence="3" id="KW-1185">Reference proteome</keyword>
<dbReference type="PROSITE" id="PS51257">
    <property type="entry name" value="PROKAR_LIPOPROTEIN"/>
    <property type="match status" value="1"/>
</dbReference>
<evidence type="ECO:0000256" key="1">
    <source>
        <dbReference type="SAM" id="SignalP"/>
    </source>
</evidence>
<keyword evidence="1" id="KW-0732">Signal</keyword>
<dbReference type="RefSeq" id="WP_100362962.1">
    <property type="nucleotide sequence ID" value="NZ_PGFF01000001.1"/>
</dbReference>
<proteinExistence type="predicted"/>
<dbReference type="AlphaFoldDB" id="A0A2M9CF74"/>
<feature type="chain" id="PRO_5039016876" description="ABC transporter" evidence="1">
    <location>
        <begin position="22"/>
        <end position="395"/>
    </location>
</feature>
<dbReference type="OrthoDB" id="60524at2"/>
<evidence type="ECO:0000313" key="3">
    <source>
        <dbReference type="Proteomes" id="UP000228758"/>
    </source>
</evidence>
<dbReference type="InterPro" id="IPR011047">
    <property type="entry name" value="Quinoprotein_ADH-like_sf"/>
</dbReference>